<dbReference type="OrthoDB" id="4491390at2759"/>
<evidence type="ECO:0000313" key="6">
    <source>
        <dbReference type="Proteomes" id="UP000236621"/>
    </source>
</evidence>
<dbReference type="SUPFAM" id="SSF57701">
    <property type="entry name" value="Zn2/Cys6 DNA-binding domain"/>
    <property type="match status" value="1"/>
</dbReference>
<dbReference type="InterPro" id="IPR021858">
    <property type="entry name" value="Fun_TF"/>
</dbReference>
<evidence type="ECO:0000313" key="5">
    <source>
        <dbReference type="EMBL" id="PNY29647.1"/>
    </source>
</evidence>
<dbReference type="SMART" id="SM00066">
    <property type="entry name" value="GAL4"/>
    <property type="match status" value="1"/>
</dbReference>
<dbReference type="GO" id="GO:0005634">
    <property type="term" value="C:nucleus"/>
    <property type="evidence" value="ECO:0007669"/>
    <property type="project" value="UniProtKB-SubCell"/>
</dbReference>
<dbReference type="Pfam" id="PF11951">
    <property type="entry name" value="Fungal_trans_2"/>
    <property type="match status" value="1"/>
</dbReference>
<dbReference type="PANTHER" id="PTHR37534:SF46">
    <property type="entry name" value="ZN(II)2CYS6 TRANSCRIPTION FACTOR (EUROFUNG)"/>
    <property type="match status" value="1"/>
</dbReference>
<keyword evidence="2" id="KW-0539">Nucleus</keyword>
<gene>
    <name evidence="5" type="ORF">TCAP_00436</name>
</gene>
<protein>
    <recommendedName>
        <fullName evidence="4">Zn(2)-C6 fungal-type domain-containing protein</fullName>
    </recommendedName>
</protein>
<dbReference type="GO" id="GO:0008270">
    <property type="term" value="F:zinc ion binding"/>
    <property type="evidence" value="ECO:0007669"/>
    <property type="project" value="InterPro"/>
</dbReference>
<dbReference type="AlphaFoldDB" id="A0A2K3QQ53"/>
<keyword evidence="6" id="KW-1185">Reference proteome</keyword>
<accession>A0A2K3QQ53</accession>
<feature type="region of interest" description="Disordered" evidence="3">
    <location>
        <begin position="1"/>
        <end position="25"/>
    </location>
</feature>
<evidence type="ECO:0000256" key="2">
    <source>
        <dbReference type="ARBA" id="ARBA00023242"/>
    </source>
</evidence>
<dbReference type="Gene3D" id="4.10.240.10">
    <property type="entry name" value="Zn(2)-C6 fungal-type DNA-binding domain"/>
    <property type="match status" value="1"/>
</dbReference>
<dbReference type="InterPro" id="IPR036864">
    <property type="entry name" value="Zn2-C6_fun-type_DNA-bd_sf"/>
</dbReference>
<feature type="compositionally biased region" description="Basic and acidic residues" evidence="3">
    <location>
        <begin position="1"/>
        <end position="14"/>
    </location>
</feature>
<comment type="caution">
    <text evidence="5">The sequence shown here is derived from an EMBL/GenBank/DDBJ whole genome shotgun (WGS) entry which is preliminary data.</text>
</comment>
<dbReference type="EMBL" id="NRSZ01000078">
    <property type="protein sequence ID" value="PNY29647.1"/>
    <property type="molecule type" value="Genomic_DNA"/>
</dbReference>
<dbReference type="CDD" id="cd00067">
    <property type="entry name" value="GAL4"/>
    <property type="match status" value="1"/>
</dbReference>
<evidence type="ECO:0000259" key="4">
    <source>
        <dbReference type="PROSITE" id="PS50048"/>
    </source>
</evidence>
<dbReference type="GO" id="GO:0000981">
    <property type="term" value="F:DNA-binding transcription factor activity, RNA polymerase II-specific"/>
    <property type="evidence" value="ECO:0007669"/>
    <property type="project" value="InterPro"/>
</dbReference>
<evidence type="ECO:0000256" key="1">
    <source>
        <dbReference type="ARBA" id="ARBA00004123"/>
    </source>
</evidence>
<comment type="subcellular location">
    <subcellularLocation>
        <location evidence="1">Nucleus</location>
    </subcellularLocation>
</comment>
<dbReference type="Pfam" id="PF00172">
    <property type="entry name" value="Zn_clus"/>
    <property type="match status" value="1"/>
</dbReference>
<evidence type="ECO:0000256" key="3">
    <source>
        <dbReference type="SAM" id="MobiDB-lite"/>
    </source>
</evidence>
<feature type="domain" description="Zn(2)-C6 fungal-type" evidence="4">
    <location>
        <begin position="26"/>
        <end position="54"/>
    </location>
</feature>
<name>A0A2K3QQ53_9HYPO</name>
<sequence>MSDNHAQKRSDGRPRGKPRGMRRDRDCRRCKSRNIKCDLNRPRCLPCVQAGLPCGGYPQRLVWAGQGAARAAGKLPQGGTSRDEAAPARATVAPVDRGDELTGPSRISATTDDQNSFVDRLAAFCRQITVNGRSHSTDHYLSSEAMSLVSHLSDFIQARIESRPAADACSGDIGDEAESVDAARHRSLALGGLNEALREANPFALLAIAVFAFFEVVYDSAFGEWQRHLYGARSLLDCHCRSRAELEVLSESVTGLTEIVARLVWFDTLGAIARQTTGLIFDGWHRGILNDKFFQLVGCPQDTFDLFIYVANMDGPSDPVGSCILAMDQLLRLDATDSTDWGLSTNAHRCAAAIAVLGRVGEETAMCGQSAMASAVEKTCQIIAATPSSLRFYIHMAVPAYLAGMNATTPRQCHVVRRYWQCCNIARVPRYPGGLAKCEEEWRAKGLVQ</sequence>
<organism evidence="5 6">
    <name type="scientific">Tolypocladium capitatum</name>
    <dbReference type="NCBI Taxonomy" id="45235"/>
    <lineage>
        <taxon>Eukaryota</taxon>
        <taxon>Fungi</taxon>
        <taxon>Dikarya</taxon>
        <taxon>Ascomycota</taxon>
        <taxon>Pezizomycotina</taxon>
        <taxon>Sordariomycetes</taxon>
        <taxon>Hypocreomycetidae</taxon>
        <taxon>Hypocreales</taxon>
        <taxon>Ophiocordycipitaceae</taxon>
        <taxon>Tolypocladium</taxon>
    </lineage>
</organism>
<reference evidence="5 6" key="1">
    <citation type="submission" date="2017-08" db="EMBL/GenBank/DDBJ databases">
        <title>Harnessing the power of phylogenomics to disentangle the directionality and signatures of interkingdom host jumping in the parasitic fungal genus Tolypocladium.</title>
        <authorList>
            <person name="Quandt C.A."/>
            <person name="Patterson W."/>
            <person name="Spatafora J.W."/>
        </authorList>
    </citation>
    <scope>NUCLEOTIDE SEQUENCE [LARGE SCALE GENOMIC DNA]</scope>
    <source>
        <strain evidence="5 6">CBS 113982</strain>
    </source>
</reference>
<proteinExistence type="predicted"/>
<dbReference type="Proteomes" id="UP000236621">
    <property type="component" value="Unassembled WGS sequence"/>
</dbReference>
<dbReference type="InterPro" id="IPR001138">
    <property type="entry name" value="Zn2Cys6_DnaBD"/>
</dbReference>
<dbReference type="PROSITE" id="PS50048">
    <property type="entry name" value="ZN2_CY6_FUNGAL_2"/>
    <property type="match status" value="1"/>
</dbReference>
<dbReference type="PANTHER" id="PTHR37534">
    <property type="entry name" value="TRANSCRIPTIONAL ACTIVATOR PROTEIN UGA3"/>
    <property type="match status" value="1"/>
</dbReference>